<name>A0A7J6XPF4_TRYCR</name>
<keyword evidence="1" id="KW-0812">Transmembrane</keyword>
<accession>A0A7J6XPF4</accession>
<evidence type="ECO:0000313" key="3">
    <source>
        <dbReference type="Proteomes" id="UP000583944"/>
    </source>
</evidence>
<dbReference type="AlphaFoldDB" id="A0A7J6XPF4"/>
<evidence type="ECO:0000313" key="2">
    <source>
        <dbReference type="EMBL" id="KAF5216115.1"/>
    </source>
</evidence>
<feature type="transmembrane region" description="Helical" evidence="1">
    <location>
        <begin position="141"/>
        <end position="165"/>
    </location>
</feature>
<dbReference type="EMBL" id="JABDHM010000233">
    <property type="protein sequence ID" value="KAF5216115.1"/>
    <property type="molecule type" value="Genomic_DNA"/>
</dbReference>
<reference evidence="2 3" key="1">
    <citation type="journal article" date="2019" name="Genome Biol. Evol.">
        <title>Nanopore Sequencing Significantly Improves Genome Assembly of the Protozoan Parasite Trypanosoma cruzi.</title>
        <authorList>
            <person name="Diaz-Viraque F."/>
            <person name="Pita S."/>
            <person name="Greif G."/>
            <person name="de Souza R.C.M."/>
            <person name="Iraola G."/>
            <person name="Robello C."/>
        </authorList>
    </citation>
    <scope>NUCLEOTIDE SEQUENCE [LARGE SCALE GENOMIC DNA]</scope>
    <source>
        <strain evidence="2 3">Berenice</strain>
    </source>
</reference>
<dbReference type="Proteomes" id="UP000583944">
    <property type="component" value="Unassembled WGS sequence"/>
</dbReference>
<evidence type="ECO:0000256" key="1">
    <source>
        <dbReference type="SAM" id="Phobius"/>
    </source>
</evidence>
<protein>
    <recommendedName>
        <fullName evidence="4">Mucin TcMUCII</fullName>
    </recommendedName>
</protein>
<gene>
    <name evidence="2" type="ORF">ECC02_011131</name>
</gene>
<feature type="transmembrane region" description="Helical" evidence="1">
    <location>
        <begin position="106"/>
        <end position="129"/>
    </location>
</feature>
<keyword evidence="1" id="KW-1133">Transmembrane helix</keyword>
<evidence type="ECO:0008006" key="4">
    <source>
        <dbReference type="Google" id="ProtNLM"/>
    </source>
</evidence>
<sequence>MPRPRNSHSATMSCRLSSPIMSATPNAYWRTCSMRCNHTRIRLAVMHRILLSSLCLEQTLTSSQSTAWVLQEVRRSERVLVRVAELAPQRVQPEQARWQLVQRVRFLLLPYVCCCWCCGRTVCVCVLVAVDWSVCRAWCAAYGACLAAALSLCGVLSVCVCLPHLSSPLLLSMSLTVQISSTPLNDHTHDDDVPSAVRPVGARPVLLPVRVHDSD</sequence>
<dbReference type="VEuPathDB" id="TriTrypDB:ECC02_011131"/>
<proteinExistence type="predicted"/>
<organism evidence="2 3">
    <name type="scientific">Trypanosoma cruzi</name>
    <dbReference type="NCBI Taxonomy" id="5693"/>
    <lineage>
        <taxon>Eukaryota</taxon>
        <taxon>Discoba</taxon>
        <taxon>Euglenozoa</taxon>
        <taxon>Kinetoplastea</taxon>
        <taxon>Metakinetoplastina</taxon>
        <taxon>Trypanosomatida</taxon>
        <taxon>Trypanosomatidae</taxon>
        <taxon>Trypanosoma</taxon>
        <taxon>Schizotrypanum</taxon>
    </lineage>
</organism>
<keyword evidence="1" id="KW-0472">Membrane</keyword>
<comment type="caution">
    <text evidence="2">The sequence shown here is derived from an EMBL/GenBank/DDBJ whole genome shotgun (WGS) entry which is preliminary data.</text>
</comment>